<protein>
    <submittedName>
        <fullName evidence="5">Helix-turn-helix transcriptional regulator</fullName>
    </submittedName>
</protein>
<dbReference type="InterPro" id="IPR009057">
    <property type="entry name" value="Homeodomain-like_sf"/>
</dbReference>
<keyword evidence="1" id="KW-0805">Transcription regulation</keyword>
<keyword evidence="6" id="KW-1185">Reference proteome</keyword>
<dbReference type="InterPro" id="IPR014710">
    <property type="entry name" value="RmlC-like_jellyroll"/>
</dbReference>
<dbReference type="InterPro" id="IPR003313">
    <property type="entry name" value="AraC-bd"/>
</dbReference>
<dbReference type="SUPFAM" id="SSF51215">
    <property type="entry name" value="Regulatory protein AraC"/>
    <property type="match status" value="1"/>
</dbReference>
<evidence type="ECO:0000313" key="5">
    <source>
        <dbReference type="EMBL" id="MBC8561614.1"/>
    </source>
</evidence>
<evidence type="ECO:0000313" key="6">
    <source>
        <dbReference type="Proteomes" id="UP000606193"/>
    </source>
</evidence>
<dbReference type="InterPro" id="IPR018060">
    <property type="entry name" value="HTH_AraC"/>
</dbReference>
<dbReference type="InterPro" id="IPR018062">
    <property type="entry name" value="HTH_AraC-typ_CS"/>
</dbReference>
<name>A0ABR7MZ07_9FIRM</name>
<dbReference type="PROSITE" id="PS00041">
    <property type="entry name" value="HTH_ARAC_FAMILY_1"/>
    <property type="match status" value="1"/>
</dbReference>
<evidence type="ECO:0000256" key="1">
    <source>
        <dbReference type="ARBA" id="ARBA00023015"/>
    </source>
</evidence>
<dbReference type="Pfam" id="PF12833">
    <property type="entry name" value="HTH_18"/>
    <property type="match status" value="1"/>
</dbReference>
<evidence type="ECO:0000256" key="3">
    <source>
        <dbReference type="ARBA" id="ARBA00023163"/>
    </source>
</evidence>
<comment type="caution">
    <text evidence="5">The sequence shown here is derived from an EMBL/GenBank/DDBJ whole genome shotgun (WGS) entry which is preliminary data.</text>
</comment>
<keyword evidence="3" id="KW-0804">Transcription</keyword>
<sequence length="275" mass="32569">MWFICYPDITPVEHLPFYTISVGMHLWQYPTPRENGYPYPQFLYSNKGKGKLITEGKTWSIPEHSIVFLPANVPHYYEAVTKDIWDVRWFVPFGDGTLALLKEFGFDRCRIFPITNLGALDEIHNKIHMAFQINTKESIFFSASYTYEFIFEFYRQYKKHSSPKSAQYRRRLTPLIEYIEHHFASEITQSMLCEQLHVSPQHLCRMFRECLNTRPMAFITQVRLRHACELLAHSSLTVSEICEHVGFHNLNYFCKEFKRYTGSTPTSYRNTTRES</sequence>
<dbReference type="SMART" id="SM00342">
    <property type="entry name" value="HTH_ARAC"/>
    <property type="match status" value="1"/>
</dbReference>
<proteinExistence type="predicted"/>
<evidence type="ECO:0000256" key="2">
    <source>
        <dbReference type="ARBA" id="ARBA00023125"/>
    </source>
</evidence>
<dbReference type="Pfam" id="PF02311">
    <property type="entry name" value="AraC_binding"/>
    <property type="match status" value="1"/>
</dbReference>
<dbReference type="RefSeq" id="WP_249297285.1">
    <property type="nucleotide sequence ID" value="NZ_JACRSX010000002.1"/>
</dbReference>
<dbReference type="PANTHER" id="PTHR43280:SF28">
    <property type="entry name" value="HTH-TYPE TRANSCRIPTIONAL ACTIVATOR RHAS"/>
    <property type="match status" value="1"/>
</dbReference>
<dbReference type="InterPro" id="IPR020449">
    <property type="entry name" value="Tscrpt_reg_AraC-type_HTH"/>
</dbReference>
<dbReference type="Proteomes" id="UP000606193">
    <property type="component" value="Unassembled WGS sequence"/>
</dbReference>
<gene>
    <name evidence="5" type="ORF">H8704_03050</name>
</gene>
<dbReference type="PROSITE" id="PS01124">
    <property type="entry name" value="HTH_ARAC_FAMILY_2"/>
    <property type="match status" value="1"/>
</dbReference>
<accession>A0ABR7MZ07</accession>
<dbReference type="InterPro" id="IPR037923">
    <property type="entry name" value="HTH-like"/>
</dbReference>
<dbReference type="Gene3D" id="1.10.10.60">
    <property type="entry name" value="Homeodomain-like"/>
    <property type="match status" value="2"/>
</dbReference>
<dbReference type="Gene3D" id="2.60.120.10">
    <property type="entry name" value="Jelly Rolls"/>
    <property type="match status" value="1"/>
</dbReference>
<dbReference type="PANTHER" id="PTHR43280">
    <property type="entry name" value="ARAC-FAMILY TRANSCRIPTIONAL REGULATOR"/>
    <property type="match status" value="1"/>
</dbReference>
<evidence type="ECO:0000259" key="4">
    <source>
        <dbReference type="PROSITE" id="PS01124"/>
    </source>
</evidence>
<keyword evidence="2" id="KW-0238">DNA-binding</keyword>
<reference evidence="5 6" key="1">
    <citation type="submission" date="2020-08" db="EMBL/GenBank/DDBJ databases">
        <title>Genome public.</title>
        <authorList>
            <person name="Liu C."/>
            <person name="Sun Q."/>
        </authorList>
    </citation>
    <scope>NUCLEOTIDE SEQUENCE [LARGE SCALE GENOMIC DNA]</scope>
    <source>
        <strain evidence="5 6">NSJ-37</strain>
    </source>
</reference>
<dbReference type="SUPFAM" id="SSF46689">
    <property type="entry name" value="Homeodomain-like"/>
    <property type="match status" value="2"/>
</dbReference>
<dbReference type="EMBL" id="JACRSX010000002">
    <property type="protein sequence ID" value="MBC8561614.1"/>
    <property type="molecule type" value="Genomic_DNA"/>
</dbReference>
<feature type="domain" description="HTH araC/xylS-type" evidence="4">
    <location>
        <begin position="173"/>
        <end position="271"/>
    </location>
</feature>
<dbReference type="PRINTS" id="PR00032">
    <property type="entry name" value="HTHARAC"/>
</dbReference>
<organism evidence="5 6">
    <name type="scientific">Jutongia huaianensis</name>
    <dbReference type="NCBI Taxonomy" id="2763668"/>
    <lineage>
        <taxon>Bacteria</taxon>
        <taxon>Bacillati</taxon>
        <taxon>Bacillota</taxon>
        <taxon>Clostridia</taxon>
        <taxon>Lachnospirales</taxon>
        <taxon>Lachnospiraceae</taxon>
        <taxon>Jutongia</taxon>
    </lineage>
</organism>